<dbReference type="GO" id="GO:0020037">
    <property type="term" value="F:heme binding"/>
    <property type="evidence" value="ECO:0007669"/>
    <property type="project" value="InterPro"/>
</dbReference>
<dbReference type="InterPro" id="IPR036396">
    <property type="entry name" value="Cyt_P450_sf"/>
</dbReference>
<evidence type="ECO:0000256" key="1">
    <source>
        <dbReference type="ARBA" id="ARBA00010617"/>
    </source>
</evidence>
<accession>A0AAN9QD13</accession>
<dbReference type="GO" id="GO:0004497">
    <property type="term" value="F:monooxygenase activity"/>
    <property type="evidence" value="ECO:0007669"/>
    <property type="project" value="InterPro"/>
</dbReference>
<keyword evidence="3" id="KW-0408">Iron</keyword>
<comment type="caution">
    <text evidence="5">The sequence shown here is derived from an EMBL/GenBank/DDBJ whole genome shotgun (WGS) entry which is preliminary data.</text>
</comment>
<evidence type="ECO:0000256" key="3">
    <source>
        <dbReference type="ARBA" id="ARBA00023004"/>
    </source>
</evidence>
<dbReference type="Pfam" id="PF00067">
    <property type="entry name" value="p450"/>
    <property type="match status" value="1"/>
</dbReference>
<dbReference type="EMBL" id="JAYMYQ010000005">
    <property type="protein sequence ID" value="KAK7330559.1"/>
    <property type="molecule type" value="Genomic_DNA"/>
</dbReference>
<sequence>MAFKEWPYEQMKGVFTSLSFFIFLLFVFKLARRTKSKSNMKLPPSPPKLPIIGNLHQLGTLPHRSLRDLSLKYGDMMMLQLGQMKNPTLVVSSAHVAMEIMKTHDIAFSNRPQNTAAKILLYGCTDVGFELYGESWRQKRKICVLQFLSMKMVQSFRVIREEEVGELVNKVRDVSYSGARYVNLSEMLSSTSMNIVCKCVLGHKYWGDSYSRVKESARNVMIHLTAFTVRDYFPWLGLVDVVTGKIKKYKATFKALDDLFDQAIAQHLTANTQSQKKDFVDILLQLQRDTMHNFELSKNDVKALLMVYSSLSLNRYSTFTFL</sequence>
<keyword evidence="4" id="KW-1133">Transmembrane helix</keyword>
<dbReference type="AlphaFoldDB" id="A0AAN9QD13"/>
<dbReference type="PANTHER" id="PTHR47955">
    <property type="entry name" value="CYTOCHROME P450 FAMILY 71 PROTEIN"/>
    <property type="match status" value="1"/>
</dbReference>
<comment type="similarity">
    <text evidence="1">Belongs to the cytochrome P450 family.</text>
</comment>
<protein>
    <submittedName>
        <fullName evidence="5">Uncharacterized protein</fullName>
    </submittedName>
</protein>
<dbReference type="SUPFAM" id="SSF48264">
    <property type="entry name" value="Cytochrome P450"/>
    <property type="match status" value="1"/>
</dbReference>
<feature type="transmembrane region" description="Helical" evidence="4">
    <location>
        <begin position="13"/>
        <end position="31"/>
    </location>
</feature>
<proteinExistence type="inferred from homology"/>
<name>A0AAN9QD13_CANGL</name>
<reference evidence="5 6" key="1">
    <citation type="submission" date="2024-01" db="EMBL/GenBank/DDBJ databases">
        <title>The genomes of 5 underutilized Papilionoideae crops provide insights into root nodulation and disease resistanc.</title>
        <authorList>
            <person name="Jiang F."/>
        </authorList>
    </citation>
    <scope>NUCLEOTIDE SEQUENCE [LARGE SCALE GENOMIC DNA]</scope>
    <source>
        <strain evidence="5">LVBAO_FW01</strain>
        <tissue evidence="5">Leaves</tissue>
    </source>
</reference>
<organism evidence="5 6">
    <name type="scientific">Canavalia gladiata</name>
    <name type="common">Sword bean</name>
    <name type="synonym">Dolichos gladiatus</name>
    <dbReference type="NCBI Taxonomy" id="3824"/>
    <lineage>
        <taxon>Eukaryota</taxon>
        <taxon>Viridiplantae</taxon>
        <taxon>Streptophyta</taxon>
        <taxon>Embryophyta</taxon>
        <taxon>Tracheophyta</taxon>
        <taxon>Spermatophyta</taxon>
        <taxon>Magnoliopsida</taxon>
        <taxon>eudicotyledons</taxon>
        <taxon>Gunneridae</taxon>
        <taxon>Pentapetalae</taxon>
        <taxon>rosids</taxon>
        <taxon>fabids</taxon>
        <taxon>Fabales</taxon>
        <taxon>Fabaceae</taxon>
        <taxon>Papilionoideae</taxon>
        <taxon>50 kb inversion clade</taxon>
        <taxon>NPAAA clade</taxon>
        <taxon>indigoferoid/millettioid clade</taxon>
        <taxon>Phaseoleae</taxon>
        <taxon>Canavalia</taxon>
    </lineage>
</organism>
<dbReference type="Gene3D" id="1.10.630.10">
    <property type="entry name" value="Cytochrome P450"/>
    <property type="match status" value="1"/>
</dbReference>
<keyword evidence="4" id="KW-0472">Membrane</keyword>
<dbReference type="PANTHER" id="PTHR47955:SF15">
    <property type="entry name" value="CYTOCHROME P450 71A2-LIKE"/>
    <property type="match status" value="1"/>
</dbReference>
<dbReference type="GO" id="GO:0005506">
    <property type="term" value="F:iron ion binding"/>
    <property type="evidence" value="ECO:0007669"/>
    <property type="project" value="InterPro"/>
</dbReference>
<evidence type="ECO:0000313" key="6">
    <source>
        <dbReference type="Proteomes" id="UP001367508"/>
    </source>
</evidence>
<evidence type="ECO:0000313" key="5">
    <source>
        <dbReference type="EMBL" id="KAK7330559.1"/>
    </source>
</evidence>
<keyword evidence="4" id="KW-0812">Transmembrane</keyword>
<dbReference type="Proteomes" id="UP001367508">
    <property type="component" value="Unassembled WGS sequence"/>
</dbReference>
<keyword evidence="2" id="KW-0479">Metal-binding</keyword>
<dbReference type="InterPro" id="IPR001128">
    <property type="entry name" value="Cyt_P450"/>
</dbReference>
<keyword evidence="6" id="KW-1185">Reference proteome</keyword>
<dbReference type="GO" id="GO:0016705">
    <property type="term" value="F:oxidoreductase activity, acting on paired donors, with incorporation or reduction of molecular oxygen"/>
    <property type="evidence" value="ECO:0007669"/>
    <property type="project" value="InterPro"/>
</dbReference>
<gene>
    <name evidence="5" type="ORF">VNO77_24754</name>
</gene>
<evidence type="ECO:0000256" key="4">
    <source>
        <dbReference type="SAM" id="Phobius"/>
    </source>
</evidence>
<evidence type="ECO:0000256" key="2">
    <source>
        <dbReference type="ARBA" id="ARBA00022723"/>
    </source>
</evidence>